<evidence type="ECO:0000313" key="2">
    <source>
        <dbReference type="EMBL" id="GLC58664.1"/>
    </source>
</evidence>
<reference evidence="2 3" key="1">
    <citation type="journal article" date="2023" name="Commun. Biol.">
        <title>Reorganization of the ancestral sex-determining regions during the evolution of trioecy in Pleodorina starrii.</title>
        <authorList>
            <person name="Takahashi K."/>
            <person name="Suzuki S."/>
            <person name="Kawai-Toyooka H."/>
            <person name="Yamamoto K."/>
            <person name="Hamaji T."/>
            <person name="Ootsuki R."/>
            <person name="Yamaguchi H."/>
            <person name="Kawachi M."/>
            <person name="Higashiyama T."/>
            <person name="Nozaki H."/>
        </authorList>
    </citation>
    <scope>NUCLEOTIDE SEQUENCE [LARGE SCALE GENOMIC DNA]</scope>
    <source>
        <strain evidence="2 3">NIES-4479</strain>
    </source>
</reference>
<dbReference type="Proteomes" id="UP001165080">
    <property type="component" value="Unassembled WGS sequence"/>
</dbReference>
<evidence type="ECO:0000313" key="3">
    <source>
        <dbReference type="Proteomes" id="UP001165080"/>
    </source>
</evidence>
<gene>
    <name evidence="2" type="primary">PLESTB002075</name>
    <name evidence="2" type="ORF">PLESTB_001385800</name>
</gene>
<dbReference type="Gene3D" id="3.40.50.720">
    <property type="entry name" value="NAD(P)-binding Rossmann-like Domain"/>
    <property type="match status" value="1"/>
</dbReference>
<name>A0A9W6F704_9CHLO</name>
<dbReference type="InterPro" id="IPR036291">
    <property type="entry name" value="NAD(P)-bd_dom_sf"/>
</dbReference>
<dbReference type="SUPFAM" id="SSF51735">
    <property type="entry name" value="NAD(P)-binding Rossmann-fold domains"/>
    <property type="match status" value="1"/>
</dbReference>
<feature type="domain" description="NmrA-like" evidence="1">
    <location>
        <begin position="87"/>
        <end position="133"/>
    </location>
</feature>
<protein>
    <recommendedName>
        <fullName evidence="1">NmrA-like domain-containing protein</fullName>
    </recommendedName>
</protein>
<dbReference type="InterPro" id="IPR008030">
    <property type="entry name" value="NmrA-like"/>
</dbReference>
<proteinExistence type="predicted"/>
<keyword evidence="3" id="KW-1185">Reference proteome</keyword>
<comment type="caution">
    <text evidence="2">The sequence shown here is derived from an EMBL/GenBank/DDBJ whole genome shotgun (WGS) entry which is preliminary data.</text>
</comment>
<dbReference type="PANTHER" id="PTHR11092">
    <property type="entry name" value="SUGAR NUCLEOTIDE EPIMERASE RELATED"/>
    <property type="match status" value="1"/>
</dbReference>
<evidence type="ECO:0000259" key="1">
    <source>
        <dbReference type="Pfam" id="PF05368"/>
    </source>
</evidence>
<dbReference type="EMBL" id="BRXU01000023">
    <property type="protein sequence ID" value="GLC58664.1"/>
    <property type="molecule type" value="Genomic_DNA"/>
</dbReference>
<dbReference type="Pfam" id="PF05368">
    <property type="entry name" value="NmrA"/>
    <property type="match status" value="1"/>
</dbReference>
<dbReference type="AlphaFoldDB" id="A0A9W6F704"/>
<organism evidence="2 3">
    <name type="scientific">Pleodorina starrii</name>
    <dbReference type="NCBI Taxonomy" id="330485"/>
    <lineage>
        <taxon>Eukaryota</taxon>
        <taxon>Viridiplantae</taxon>
        <taxon>Chlorophyta</taxon>
        <taxon>core chlorophytes</taxon>
        <taxon>Chlorophyceae</taxon>
        <taxon>CS clade</taxon>
        <taxon>Chlamydomonadales</taxon>
        <taxon>Volvocaceae</taxon>
        <taxon>Pleodorina</taxon>
    </lineage>
</organism>
<sequence>MSALGAYHRGVASSQSQRELGFAQRSGSLPGRLTSGRSACAPMTSPLGPCSGPAPFRAQCAAASGRAAIRPRRAAAPIVCQATSSEKMTVAITGATGLVGSRLVAKLAAAGHKVRVLTRNPASARSKLSYPGLEFFGPSEWRRGVEGASGVVNLAGEPIATRWTEDLKKSIKSSRVGATTAVV</sequence>
<dbReference type="PANTHER" id="PTHR11092:SF0">
    <property type="entry name" value="EPIMERASE FAMILY PROTEIN SDR39U1"/>
    <property type="match status" value="1"/>
</dbReference>
<accession>A0A9W6F704</accession>